<evidence type="ECO:0000256" key="6">
    <source>
        <dbReference type="SAM" id="Phobius"/>
    </source>
</evidence>
<evidence type="ECO:0000313" key="9">
    <source>
        <dbReference type="Proteomes" id="UP001497416"/>
    </source>
</evidence>
<keyword evidence="2" id="KW-1003">Cell membrane</keyword>
<sequence length="157" mass="17952">MFQDRLDVQFEEFENIYKEPELASIFTRLIAAIIDIIVYWMICVAMSLVAGENNGLLNYSVEGFPALLLFGIAFFLWPISEGVYGQTIGKRLLDIKVIANNEKEMTIAKGFIRYFLGIIDWFFCVGIIIALIDKKNQRLGDIIADTIVVKSEYKPRN</sequence>
<dbReference type="PANTHER" id="PTHR36115:SF4">
    <property type="entry name" value="MEMBRANE PROTEIN"/>
    <property type="match status" value="1"/>
</dbReference>
<dbReference type="Pfam" id="PF06271">
    <property type="entry name" value="RDD"/>
    <property type="match status" value="1"/>
</dbReference>
<evidence type="ECO:0000256" key="2">
    <source>
        <dbReference type="ARBA" id="ARBA00022475"/>
    </source>
</evidence>
<dbReference type="InterPro" id="IPR051791">
    <property type="entry name" value="Pra-immunoreactive"/>
</dbReference>
<gene>
    <name evidence="8" type="ORF">T190607A01A_50137</name>
</gene>
<dbReference type="InterPro" id="IPR010432">
    <property type="entry name" value="RDD"/>
</dbReference>
<dbReference type="PANTHER" id="PTHR36115">
    <property type="entry name" value="PROLINE-RICH ANTIGEN HOMOLOG-RELATED"/>
    <property type="match status" value="1"/>
</dbReference>
<reference evidence="8 9" key="1">
    <citation type="submission" date="2024-05" db="EMBL/GenBank/DDBJ databases">
        <authorList>
            <person name="Duchaud E."/>
        </authorList>
    </citation>
    <scope>NUCLEOTIDE SEQUENCE [LARGE SCALE GENOMIC DNA]</scope>
    <source>
        <strain evidence="8">Ena-SAMPLE-TAB-13-05-2024-13:56:06:370-140302</strain>
    </source>
</reference>
<proteinExistence type="predicted"/>
<organism evidence="8 9">
    <name type="scientific">Tenacibaculum platacis</name>
    <dbReference type="NCBI Taxonomy" id="3137852"/>
    <lineage>
        <taxon>Bacteria</taxon>
        <taxon>Pseudomonadati</taxon>
        <taxon>Bacteroidota</taxon>
        <taxon>Flavobacteriia</taxon>
        <taxon>Flavobacteriales</taxon>
        <taxon>Flavobacteriaceae</taxon>
        <taxon>Tenacibaculum</taxon>
    </lineage>
</organism>
<comment type="subcellular location">
    <subcellularLocation>
        <location evidence="1">Cell membrane</location>
        <topology evidence="1">Multi-pass membrane protein</topology>
    </subcellularLocation>
</comment>
<accession>A0ABM9P5N4</accession>
<dbReference type="Proteomes" id="UP001497416">
    <property type="component" value="Unassembled WGS sequence"/>
</dbReference>
<comment type="caution">
    <text evidence="8">The sequence shown here is derived from an EMBL/GenBank/DDBJ whole genome shotgun (WGS) entry which is preliminary data.</text>
</comment>
<evidence type="ECO:0000313" key="8">
    <source>
        <dbReference type="EMBL" id="CAL2093104.1"/>
    </source>
</evidence>
<evidence type="ECO:0000256" key="5">
    <source>
        <dbReference type="ARBA" id="ARBA00023136"/>
    </source>
</evidence>
<feature type="domain" description="RDD" evidence="7">
    <location>
        <begin position="22"/>
        <end position="144"/>
    </location>
</feature>
<keyword evidence="9" id="KW-1185">Reference proteome</keyword>
<dbReference type="RefSeq" id="WP_348713533.1">
    <property type="nucleotide sequence ID" value="NZ_CAXIXY010000007.1"/>
</dbReference>
<evidence type="ECO:0000256" key="3">
    <source>
        <dbReference type="ARBA" id="ARBA00022692"/>
    </source>
</evidence>
<evidence type="ECO:0000259" key="7">
    <source>
        <dbReference type="Pfam" id="PF06271"/>
    </source>
</evidence>
<feature type="transmembrane region" description="Helical" evidence="6">
    <location>
        <begin position="25"/>
        <end position="49"/>
    </location>
</feature>
<feature type="transmembrane region" description="Helical" evidence="6">
    <location>
        <begin position="111"/>
        <end position="132"/>
    </location>
</feature>
<keyword evidence="5 6" id="KW-0472">Membrane</keyword>
<dbReference type="EMBL" id="CAXIXY010000007">
    <property type="protein sequence ID" value="CAL2093104.1"/>
    <property type="molecule type" value="Genomic_DNA"/>
</dbReference>
<keyword evidence="4 6" id="KW-1133">Transmembrane helix</keyword>
<keyword evidence="3 6" id="KW-0812">Transmembrane</keyword>
<name>A0ABM9P5N4_9FLAO</name>
<evidence type="ECO:0000256" key="1">
    <source>
        <dbReference type="ARBA" id="ARBA00004651"/>
    </source>
</evidence>
<evidence type="ECO:0000256" key="4">
    <source>
        <dbReference type="ARBA" id="ARBA00022989"/>
    </source>
</evidence>
<feature type="transmembrane region" description="Helical" evidence="6">
    <location>
        <begin position="56"/>
        <end position="77"/>
    </location>
</feature>
<protein>
    <submittedName>
        <fullName evidence="8">RDD domain-containing protein</fullName>
    </submittedName>
</protein>